<dbReference type="EMBL" id="JANKAS010000014">
    <property type="protein sequence ID" value="MCR1899812.1"/>
    <property type="molecule type" value="Genomic_DNA"/>
</dbReference>
<dbReference type="Proteomes" id="UP001205748">
    <property type="component" value="Unassembled WGS sequence"/>
</dbReference>
<dbReference type="Gene3D" id="2.40.50.660">
    <property type="match status" value="1"/>
</dbReference>
<dbReference type="Pfam" id="PF10694">
    <property type="entry name" value="DUF2500"/>
    <property type="match status" value="1"/>
</dbReference>
<keyword evidence="1" id="KW-0812">Transmembrane</keyword>
<proteinExistence type="predicted"/>
<keyword evidence="1" id="KW-1133">Transmembrane helix</keyword>
<keyword evidence="3" id="KW-1185">Reference proteome</keyword>
<organism evidence="2 3">
    <name type="scientific">Irregularibacter muris</name>
    <dbReference type="NCBI Taxonomy" id="1796619"/>
    <lineage>
        <taxon>Bacteria</taxon>
        <taxon>Bacillati</taxon>
        <taxon>Bacillota</taxon>
        <taxon>Clostridia</taxon>
        <taxon>Eubacteriales</taxon>
        <taxon>Eubacteriaceae</taxon>
        <taxon>Irregularibacter</taxon>
    </lineage>
</organism>
<name>A0AAE3HHS9_9FIRM</name>
<sequence>MEFSPVGGFDDIMFTIVPIIIAIGFVLVFGTIIVRSIQGAKQWKRNNESPVLTVDATVVTKRTDVHHHPHNTGTDNMHHMSSSTTYYATFEVNSGDRLEFQIRDTEYGMLVENDRGKLAFQGTRYLGFERTRR</sequence>
<evidence type="ECO:0000256" key="1">
    <source>
        <dbReference type="SAM" id="Phobius"/>
    </source>
</evidence>
<gene>
    <name evidence="2" type="ORF">NSA47_12595</name>
</gene>
<accession>A0AAE3HHS9</accession>
<comment type="caution">
    <text evidence="2">The sequence shown here is derived from an EMBL/GenBank/DDBJ whole genome shotgun (WGS) entry which is preliminary data.</text>
</comment>
<protein>
    <submittedName>
        <fullName evidence="2">DUF2500 domain-containing protein</fullName>
    </submittedName>
</protein>
<dbReference type="AlphaFoldDB" id="A0AAE3HHS9"/>
<evidence type="ECO:0000313" key="3">
    <source>
        <dbReference type="Proteomes" id="UP001205748"/>
    </source>
</evidence>
<dbReference type="InterPro" id="IPR019635">
    <property type="entry name" value="DUF2500"/>
</dbReference>
<evidence type="ECO:0000313" key="2">
    <source>
        <dbReference type="EMBL" id="MCR1899812.1"/>
    </source>
</evidence>
<reference evidence="2" key="1">
    <citation type="submission" date="2022-07" db="EMBL/GenBank/DDBJ databases">
        <title>Enhanced cultured diversity of the mouse gut microbiota enables custom-made synthetic communities.</title>
        <authorList>
            <person name="Afrizal A."/>
        </authorList>
    </citation>
    <scope>NUCLEOTIDE SEQUENCE</scope>
    <source>
        <strain evidence="2">DSM 28593</strain>
    </source>
</reference>
<feature type="transmembrane region" description="Helical" evidence="1">
    <location>
        <begin position="12"/>
        <end position="34"/>
    </location>
</feature>
<dbReference type="RefSeq" id="WP_257532539.1">
    <property type="nucleotide sequence ID" value="NZ_JANKAS010000014.1"/>
</dbReference>
<keyword evidence="1" id="KW-0472">Membrane</keyword>